<dbReference type="InterPro" id="IPR058917">
    <property type="entry name" value="RESC6_dom"/>
</dbReference>
<keyword evidence="3" id="KW-1185">Reference proteome</keyword>
<evidence type="ECO:0000313" key="3">
    <source>
        <dbReference type="Proteomes" id="UP000008553"/>
    </source>
</evidence>
<gene>
    <name evidence="2" type="ORF">PY01711</name>
</gene>
<evidence type="ECO:0000313" key="2">
    <source>
        <dbReference type="EMBL" id="EAA21075.1"/>
    </source>
</evidence>
<comment type="caution">
    <text evidence="2">The sequence shown here is derived from an EMBL/GenBank/DDBJ whole genome shotgun (WGS) entry which is preliminary data.</text>
</comment>
<sequence>MLKHIYLRIINVEKSLKKININNKLDSNLKHSKFKDNLYEQIYKKKKNNFSERDINNYHQIENENTLLEKCTKTCDNYNSHTFINLSNNRNDKIGNILNMESVENVESVENAKNAKNVESVENAKNVEKCEEVLLTQLDQNVDLKKRQCTDMNKLNIQSKMDELNIILNYSSIQVIKSLNVKHNYINCKEYFMSLSLICNQLAIYNYKNPNFWKILSIKLIDILKIKNIYKTFCIRWLALILNSFGRVHFLNKTFMKSSAIYIQNYKVEDMHSFDISQIVNSYSKLNYIDYNLFKYFEKIIYNKINELSYQSISNICNAYSKLNPNDTKIYNILINKIKKNIDKFNEQELANILSAYSKLNIKDFDLFNKSLEYIFHKFYNFKPIEIVMITNAYSKCNINNKTMVSYLLSYMKKYYNLFEPPELAIIANACANWNIREYKIFDIIKKGIIKKEHMLENGNVAMLLHAYGKLLIRDEYFILNIIKKKKHIISYLDSRNLTLFYVSIIKLNIDIPIEIYNNLKLNISKKLHTFTDLALVSICYSSMFYMYFDIKLISSILFLLNKRKASSRSFAHQIHVSLFVLQSIYDFYNFSFKFIICLNALLTRAYHYISQKNYYDINKSAIQKRIYPFIPKKKNITIQSEVAIGPFVVDFLLLSNDFHQYQIEKFKSINSLLFSQPMFITFTMFIMS</sequence>
<reference evidence="2 3" key="1">
    <citation type="journal article" date="2002" name="Nature">
        <title>Genome sequence and comparative analysis of the model rodent malaria parasite Plasmodium yoelii yoelii.</title>
        <authorList>
            <person name="Carlton J.M."/>
            <person name="Angiuoli S.V."/>
            <person name="Suh B.B."/>
            <person name="Kooij T.W."/>
            <person name="Pertea M."/>
            <person name="Silva J.C."/>
            <person name="Ermolaeva M.D."/>
            <person name="Allen J.E."/>
            <person name="Selengut J.D."/>
            <person name="Koo H.L."/>
            <person name="Peterson J.D."/>
            <person name="Pop M."/>
            <person name="Kosack D.S."/>
            <person name="Shumway M.F."/>
            <person name="Bidwell S.L."/>
            <person name="Shallom S.J."/>
            <person name="van Aken S.E."/>
            <person name="Riedmuller S.B."/>
            <person name="Feldblyum T.V."/>
            <person name="Cho J.K."/>
            <person name="Quackenbush J."/>
            <person name="Sedegah M."/>
            <person name="Shoaibi A."/>
            <person name="Cummings L.M."/>
            <person name="Florens L."/>
            <person name="Yates J.R."/>
            <person name="Raine J.D."/>
            <person name="Sinden R.E."/>
            <person name="Harris M.A."/>
            <person name="Cunningham D.A."/>
            <person name="Preiser P.R."/>
            <person name="Bergman L.W."/>
            <person name="Vaidya A.B."/>
            <person name="van Lin L.H."/>
            <person name="Janse C.J."/>
            <person name="Waters A.P."/>
            <person name="Smith H.O."/>
            <person name="White O.R."/>
            <person name="Salzberg S.L."/>
            <person name="Venter J.C."/>
            <person name="Fraser C.M."/>
            <person name="Hoffman S.L."/>
            <person name="Gardner M.J."/>
            <person name="Carucci D.J."/>
        </authorList>
    </citation>
    <scope>NUCLEOTIDE SEQUENCE [LARGE SCALE GENOMIC DNA]</scope>
    <source>
        <strain evidence="2 3">17XNL</strain>
    </source>
</reference>
<protein>
    <recommendedName>
        <fullName evidence="1">RNA-editing substrate-binding complex 6 protein domain-containing protein</fullName>
    </recommendedName>
</protein>
<accession>Q7RNV4</accession>
<dbReference type="InParanoid" id="Q7RNV4"/>
<dbReference type="FunCoup" id="Q7RNV4">
    <property type="interactions" value="11"/>
</dbReference>
<proteinExistence type="predicted"/>
<organism evidence="2 3">
    <name type="scientific">Plasmodium yoelii yoelii</name>
    <dbReference type="NCBI Taxonomy" id="73239"/>
    <lineage>
        <taxon>Eukaryota</taxon>
        <taxon>Sar</taxon>
        <taxon>Alveolata</taxon>
        <taxon>Apicomplexa</taxon>
        <taxon>Aconoidasida</taxon>
        <taxon>Haemosporida</taxon>
        <taxon>Plasmodiidae</taxon>
        <taxon>Plasmodium</taxon>
        <taxon>Plasmodium (Vinckeia)</taxon>
    </lineage>
</organism>
<name>Q7RNV4_PLAYO</name>
<dbReference type="Pfam" id="PF26188">
    <property type="entry name" value="RESC6"/>
    <property type="match status" value="1"/>
</dbReference>
<dbReference type="KEGG" id="pyo:PY17X_0412400"/>
<dbReference type="PaxDb" id="73239-Q7RNV4"/>
<dbReference type="Proteomes" id="UP000008553">
    <property type="component" value="Unassembled WGS sequence"/>
</dbReference>
<evidence type="ECO:0000259" key="1">
    <source>
        <dbReference type="Pfam" id="PF26188"/>
    </source>
</evidence>
<dbReference type="EMBL" id="AABL01000462">
    <property type="protein sequence ID" value="EAA21075.1"/>
    <property type="molecule type" value="Genomic_DNA"/>
</dbReference>
<dbReference type="AlphaFoldDB" id="Q7RNV4"/>
<feature type="domain" description="RNA-editing substrate-binding complex 6 protein" evidence="1">
    <location>
        <begin position="196"/>
        <end position="417"/>
    </location>
</feature>